<protein>
    <submittedName>
        <fullName evidence="1">Uncharacterized protein</fullName>
    </submittedName>
</protein>
<proteinExistence type="predicted"/>
<sequence length="278" mass="32379">MNPTWMASNIADEIQSYENPPSLRRDALRRKINRILQRGTMKDRSRCGAPRTVVFDLQHTNIQSKRTFVRRAIEELKLKPFKLKKAQKLIASNKQRRVTCAKKLIRKFGARKNGPKWEWNKIVNTDFSGIFTIEGFHNSKNVVIYVEDSSEISANLIEAPMLKHPNGVMFWGGICTKGLIPHDGPINFTEWLRDQRQNDKRKRMYMTGELYARFLREEAIPAINEVVQNLDEVIFQDDQDSKHRTQVAMDVIYDLFEERIEANDGDAKFADAWPIENI</sequence>
<dbReference type="GO" id="GO:0003676">
    <property type="term" value="F:nucleic acid binding"/>
    <property type="evidence" value="ECO:0007669"/>
    <property type="project" value="InterPro"/>
</dbReference>
<name>A0A815JQ34_9BILA</name>
<dbReference type="PANTHER" id="PTHR46068">
    <property type="entry name" value="PROTEIN CBG27172"/>
    <property type="match status" value="1"/>
</dbReference>
<comment type="caution">
    <text evidence="1">The sequence shown here is derived from an EMBL/GenBank/DDBJ whole genome shotgun (WGS) entry which is preliminary data.</text>
</comment>
<accession>A0A815JQ34</accession>
<dbReference type="Proteomes" id="UP000663870">
    <property type="component" value="Unassembled WGS sequence"/>
</dbReference>
<dbReference type="Proteomes" id="UP000663854">
    <property type="component" value="Unassembled WGS sequence"/>
</dbReference>
<dbReference type="EMBL" id="CAJNOH010004966">
    <property type="protein sequence ID" value="CAF1385316.1"/>
    <property type="molecule type" value="Genomic_DNA"/>
</dbReference>
<dbReference type="Gene3D" id="3.30.420.10">
    <property type="entry name" value="Ribonuclease H-like superfamily/Ribonuclease H"/>
    <property type="match status" value="1"/>
</dbReference>
<dbReference type="PANTHER" id="PTHR46068:SF1">
    <property type="entry name" value="TRANSPOSASE IS30-LIKE HTH DOMAIN-CONTAINING PROTEIN"/>
    <property type="match status" value="1"/>
</dbReference>
<evidence type="ECO:0000313" key="4">
    <source>
        <dbReference type="Proteomes" id="UP000663870"/>
    </source>
</evidence>
<dbReference type="InterPro" id="IPR036397">
    <property type="entry name" value="RNaseH_sf"/>
</dbReference>
<dbReference type="EMBL" id="CAJNOL010006441">
    <property type="protein sequence ID" value="CAF1617974.1"/>
    <property type="molecule type" value="Genomic_DNA"/>
</dbReference>
<keyword evidence="4" id="KW-1185">Reference proteome</keyword>
<reference evidence="1" key="1">
    <citation type="submission" date="2021-02" db="EMBL/GenBank/DDBJ databases">
        <authorList>
            <person name="Nowell W R."/>
        </authorList>
    </citation>
    <scope>NUCLEOTIDE SEQUENCE</scope>
</reference>
<dbReference type="AlphaFoldDB" id="A0A815JQ34"/>
<organism evidence="1 3">
    <name type="scientific">Rotaria sordida</name>
    <dbReference type="NCBI Taxonomy" id="392033"/>
    <lineage>
        <taxon>Eukaryota</taxon>
        <taxon>Metazoa</taxon>
        <taxon>Spiralia</taxon>
        <taxon>Gnathifera</taxon>
        <taxon>Rotifera</taxon>
        <taxon>Eurotatoria</taxon>
        <taxon>Bdelloidea</taxon>
        <taxon>Philodinida</taxon>
        <taxon>Philodinidae</taxon>
        <taxon>Rotaria</taxon>
    </lineage>
</organism>
<evidence type="ECO:0000313" key="3">
    <source>
        <dbReference type="Proteomes" id="UP000663854"/>
    </source>
</evidence>
<gene>
    <name evidence="2" type="ORF">JXQ802_LOCUS50224</name>
    <name evidence="1" type="ORF">PYM288_LOCUS34065</name>
</gene>
<evidence type="ECO:0000313" key="1">
    <source>
        <dbReference type="EMBL" id="CAF1385316.1"/>
    </source>
</evidence>
<evidence type="ECO:0000313" key="2">
    <source>
        <dbReference type="EMBL" id="CAF1617974.1"/>
    </source>
</evidence>